<dbReference type="EMBL" id="PEZW01000008">
    <property type="protein sequence ID" value="PIS07916.1"/>
    <property type="molecule type" value="Genomic_DNA"/>
</dbReference>
<evidence type="ECO:0000313" key="3">
    <source>
        <dbReference type="EMBL" id="PIS07916.1"/>
    </source>
</evidence>
<feature type="compositionally biased region" description="Basic and acidic residues" evidence="1">
    <location>
        <begin position="277"/>
        <end position="294"/>
    </location>
</feature>
<protein>
    <recommendedName>
        <fullName evidence="5">DUF5667 domain-containing protein</fullName>
    </recommendedName>
</protein>
<feature type="compositionally biased region" description="Polar residues" evidence="1">
    <location>
        <begin position="295"/>
        <end position="317"/>
    </location>
</feature>
<accession>A0A2H0W754</accession>
<gene>
    <name evidence="3" type="ORF">COT78_01020</name>
</gene>
<reference evidence="4" key="1">
    <citation type="submission" date="2017-09" db="EMBL/GenBank/DDBJ databases">
        <title>Depth-based differentiation of microbial function through sediment-hosted aquifers and enrichment of novel symbionts in the deep terrestrial subsurface.</title>
        <authorList>
            <person name="Probst A.J."/>
            <person name="Ladd B."/>
            <person name="Jarett J.K."/>
            <person name="Geller-Mcgrath D.E."/>
            <person name="Sieber C.M.K."/>
            <person name="Emerson J.B."/>
            <person name="Anantharaman K."/>
            <person name="Thomas B.C."/>
            <person name="Malmstrom R."/>
            <person name="Stieglmeier M."/>
            <person name="Klingl A."/>
            <person name="Woyke T."/>
            <person name="Ryan C.M."/>
            <person name="Banfield J.F."/>
        </authorList>
    </citation>
    <scope>NUCLEOTIDE SEQUENCE [LARGE SCALE GENOMIC DNA]</scope>
</reference>
<sequence length="361" mass="39466">MLKKLLFLFAFSLFVLPISAKAIDDETEQIPEEAKTCFISKLGQTAFNDIITGQREPTTEEKQKGASCFQNMFKENKKIEVKDNIKACIKKNLGKDFEVIGEITEEQRAKIDSCFTDAKTGAIAFPNETKKCIASVVGEARSKEIMNNGEPTENEKMSIGPKCFGMKPPKDAGMDKVSPEQQSCIQNITGGKMVQPTEDQKKEIGQKCFGGEMRDKAKEKMGTMSDEDKTCFASVFGKSPDEMGRLTADQEKLIGEKCFSKSNSISPSNEQGSNQIQREEQLENRPEDQNRDQSESQNSDQPEGQSGPSEIPDSISQLKDATKACIATALGLTVETLQNADYSTAAAGNAVGACKTANGEE</sequence>
<proteinExistence type="predicted"/>
<feature type="region of interest" description="Disordered" evidence="1">
    <location>
        <begin position="259"/>
        <end position="317"/>
    </location>
</feature>
<evidence type="ECO:0008006" key="5">
    <source>
        <dbReference type="Google" id="ProtNLM"/>
    </source>
</evidence>
<evidence type="ECO:0000256" key="1">
    <source>
        <dbReference type="SAM" id="MobiDB-lite"/>
    </source>
</evidence>
<dbReference type="Proteomes" id="UP000231382">
    <property type="component" value="Unassembled WGS sequence"/>
</dbReference>
<feature type="chain" id="PRO_5013715597" description="DUF5667 domain-containing protein" evidence="2">
    <location>
        <begin position="23"/>
        <end position="361"/>
    </location>
</feature>
<keyword evidence="2" id="KW-0732">Signal</keyword>
<dbReference type="AlphaFoldDB" id="A0A2H0W754"/>
<evidence type="ECO:0000313" key="4">
    <source>
        <dbReference type="Proteomes" id="UP000231382"/>
    </source>
</evidence>
<feature type="signal peptide" evidence="2">
    <location>
        <begin position="1"/>
        <end position="22"/>
    </location>
</feature>
<evidence type="ECO:0000256" key="2">
    <source>
        <dbReference type="SAM" id="SignalP"/>
    </source>
</evidence>
<organism evidence="3 4">
    <name type="scientific">Candidatus Berkelbacteria bacterium CG10_big_fil_rev_8_21_14_0_10_43_13</name>
    <dbReference type="NCBI Taxonomy" id="1974514"/>
    <lineage>
        <taxon>Bacteria</taxon>
        <taxon>Candidatus Berkelbacteria</taxon>
    </lineage>
</organism>
<feature type="compositionally biased region" description="Polar residues" evidence="1">
    <location>
        <begin position="260"/>
        <end position="276"/>
    </location>
</feature>
<name>A0A2H0W754_9BACT</name>
<comment type="caution">
    <text evidence="3">The sequence shown here is derived from an EMBL/GenBank/DDBJ whole genome shotgun (WGS) entry which is preliminary data.</text>
</comment>